<protein>
    <submittedName>
        <fullName evidence="1">DUF1684 domain-containing protein</fullName>
    </submittedName>
</protein>
<dbReference type="Proteomes" id="UP001595696">
    <property type="component" value="Unassembled WGS sequence"/>
</dbReference>
<dbReference type="Pfam" id="PF07920">
    <property type="entry name" value="DUF1684"/>
    <property type="match status" value="1"/>
</dbReference>
<dbReference type="InterPro" id="IPR012467">
    <property type="entry name" value="DUF1684"/>
</dbReference>
<keyword evidence="2" id="KW-1185">Reference proteome</keyword>
<comment type="caution">
    <text evidence="1">The sequence shown here is derived from an EMBL/GenBank/DDBJ whole genome shotgun (WGS) entry which is preliminary data.</text>
</comment>
<dbReference type="RefSeq" id="WP_378616366.1">
    <property type="nucleotide sequence ID" value="NZ_JBHSAX010000033.1"/>
</dbReference>
<reference evidence="2" key="1">
    <citation type="journal article" date="2019" name="Int. J. Syst. Evol. Microbiol.">
        <title>The Global Catalogue of Microorganisms (GCM) 10K type strain sequencing project: providing services to taxonomists for standard genome sequencing and annotation.</title>
        <authorList>
            <consortium name="The Broad Institute Genomics Platform"/>
            <consortium name="The Broad Institute Genome Sequencing Center for Infectious Disease"/>
            <person name="Wu L."/>
            <person name="Ma J."/>
        </authorList>
    </citation>
    <scope>NUCLEOTIDE SEQUENCE [LARGE SCALE GENOMIC DNA]</scope>
    <source>
        <strain evidence="2">CGMCC 4.7330</strain>
    </source>
</reference>
<accession>A0ABV8E1A6</accession>
<dbReference type="PANTHER" id="PTHR41913:SF1">
    <property type="entry name" value="DUF1684 DOMAIN-CONTAINING PROTEIN"/>
    <property type="match status" value="1"/>
</dbReference>
<name>A0ABV8E1A6_9NOCA</name>
<gene>
    <name evidence="1" type="ORF">ACFO0B_28800</name>
</gene>
<organism evidence="1 2">
    <name type="scientific">Nocardia jiangsuensis</name>
    <dbReference type="NCBI Taxonomy" id="1691563"/>
    <lineage>
        <taxon>Bacteria</taxon>
        <taxon>Bacillati</taxon>
        <taxon>Actinomycetota</taxon>
        <taxon>Actinomycetes</taxon>
        <taxon>Mycobacteriales</taxon>
        <taxon>Nocardiaceae</taxon>
        <taxon>Nocardia</taxon>
    </lineage>
</organism>
<proteinExistence type="predicted"/>
<evidence type="ECO:0000313" key="2">
    <source>
        <dbReference type="Proteomes" id="UP001595696"/>
    </source>
</evidence>
<sequence length="271" mass="29471">MTAVTADSATHFAREWERWHHARVDRLRDPLGFLSLTALHWLTDAPERIDGIPGTWWVTDDKVFVTARPGDRLDHEGTRIAGVHIVRPAEGAPGIAVRHDDRVLEIIRRTGQYAVRVHDPASPALVTFRDIPSYPPAAEWVLEGRFTRFAEPETVTTGAVVAGLEHNHSAVGTVEFELNGVTERLVAFGAGDDLRVLFTDATSGITSYPGARALSIAAPAADGAVVLDFNRATNLPCAFTAYATCPVAPERNRLRGAIEAGEQDPRAERAS</sequence>
<dbReference type="PANTHER" id="PTHR41913">
    <property type="entry name" value="DUF1684 DOMAIN-CONTAINING PROTEIN"/>
    <property type="match status" value="1"/>
</dbReference>
<dbReference type="EMBL" id="JBHSAX010000033">
    <property type="protein sequence ID" value="MFC3966008.1"/>
    <property type="molecule type" value="Genomic_DNA"/>
</dbReference>
<evidence type="ECO:0000313" key="1">
    <source>
        <dbReference type="EMBL" id="MFC3966008.1"/>
    </source>
</evidence>